<evidence type="ECO:0000313" key="2">
    <source>
        <dbReference type="Proteomes" id="UP000198744"/>
    </source>
</evidence>
<protein>
    <recommendedName>
        <fullName evidence="3">Nuclease of the RNAse H fold, HicB family</fullName>
    </recommendedName>
</protein>
<name>A0A1H7XI66_9BACT</name>
<gene>
    <name evidence="1" type="ORF">SAMN04489760_110102</name>
</gene>
<dbReference type="STRING" id="43775.SAMN04489760_110102"/>
<keyword evidence="2" id="KW-1185">Reference proteome</keyword>
<evidence type="ECO:0008006" key="3">
    <source>
        <dbReference type="Google" id="ProtNLM"/>
    </source>
</evidence>
<dbReference type="SUPFAM" id="SSF143100">
    <property type="entry name" value="TTHA1013/TTHA0281-like"/>
    <property type="match status" value="1"/>
</dbReference>
<evidence type="ECO:0000313" key="1">
    <source>
        <dbReference type="EMBL" id="SEM32709.1"/>
    </source>
</evidence>
<dbReference type="EMBL" id="FOBS01000010">
    <property type="protein sequence ID" value="SEM32709.1"/>
    <property type="molecule type" value="Genomic_DNA"/>
</dbReference>
<sequence>MKSLKYVIYREEEFFVAQCLNVDVSSFGSTIEEAIANLKDAVALYLEDEDTGRLYHPVEDAMIGESTINA</sequence>
<dbReference type="Gene3D" id="3.30.160.250">
    <property type="match status" value="1"/>
</dbReference>
<reference evidence="1 2" key="1">
    <citation type="submission" date="2016-10" db="EMBL/GenBank/DDBJ databases">
        <authorList>
            <person name="de Groot N.N."/>
        </authorList>
    </citation>
    <scope>NUCLEOTIDE SEQUENCE [LARGE SCALE GENOMIC DNA]</scope>
    <source>
        <strain evidence="1 2">DSM 8423</strain>
    </source>
</reference>
<dbReference type="Proteomes" id="UP000198744">
    <property type="component" value="Unassembled WGS sequence"/>
</dbReference>
<dbReference type="InterPro" id="IPR035069">
    <property type="entry name" value="TTHA1013/TTHA0281-like"/>
</dbReference>
<accession>A0A1H7XI66</accession>
<proteinExistence type="predicted"/>
<organism evidence="1 2">
    <name type="scientific">Syntrophus gentianae</name>
    <dbReference type="NCBI Taxonomy" id="43775"/>
    <lineage>
        <taxon>Bacteria</taxon>
        <taxon>Pseudomonadati</taxon>
        <taxon>Thermodesulfobacteriota</taxon>
        <taxon>Syntrophia</taxon>
        <taxon>Syntrophales</taxon>
        <taxon>Syntrophaceae</taxon>
        <taxon>Syntrophus</taxon>
    </lineage>
</organism>
<dbReference type="AlphaFoldDB" id="A0A1H7XI66"/>